<evidence type="ECO:0000256" key="1">
    <source>
        <dbReference type="SAM" id="MobiDB-lite"/>
    </source>
</evidence>
<dbReference type="EMBL" id="JARJCW010000028">
    <property type="protein sequence ID" value="KAJ7210530.1"/>
    <property type="molecule type" value="Genomic_DNA"/>
</dbReference>
<dbReference type="PANTHER" id="PTHR33099">
    <property type="entry name" value="FE2OG DIOXYGENASE DOMAIN-CONTAINING PROTEIN"/>
    <property type="match status" value="1"/>
</dbReference>
<sequence>MEMPVARAEPAEVIEIDSDSDDEEANKTQKRKGDHPSANLLLAKPPAGEATDADSEERAVLEKMKEEIVGILDDGLRFEGAIACFERYSPKDAPNPFLRIDGLGAIGIPLSSRDAAAILSFGFSETDIDLELSKKRWEQTSTQVHFDNPEWDAWIREKAGPKAYKDLGGSVSAPATFEFRKLILQEPGSQQTKSQGQIGTLVVILPCTFSGARLQVRHDNETVSVDLEHQSGLLTSVVAAFSAVTSGLAPILSGYRLSLAYDILQGNSHPSSKCLRLPDMHNATQRLRRILESWMNDAACSKSLRLHFLLREQYQRGAEFGRDALIGSDAHLITHLIPLVEELGLHLHFAHISVEVTASASVEEYDYDGYGPDPYDDIGEADFCFDIDAEVEDTCDELPVTVVQVVDLEGMPLKALGVNFSLDDLIDGSSLTAHDPAEGDSHFERDEDAFVSYRRTVLLISKSVKGFSPNIGEIYDYAVSVLRDSESPTPIARELTLVDGLLQLAETDQYNTEQVRAVAPLLAKCADRWKNLPTLLRTLKACRVDRRMDLLGVENLITIYQVFGWDALKDFFGEALQNDETNTTRQAFLTALSGIANKEGSTVVIQWCAVEQDVLLRRLRAVDVDQIGWLVELATARGGEFLRDVIFPQLKAQTLDKTFWITLTNQLQNIAAWPSELVAELVSFCISRAVDALPVFPTAPSSQPYSRRPEADIDSIMEVIRICVETKNNQYCARISERMRQTASATPDITPHLSAWMFYLRLVPVLDTYLGSQETPSEFKPFFADAVEFMLRAGKNTDSKCSMSPANLIVINMAIRRAGGMSFLNERLTAEWWTARTSADLQELVRSIRKIFLPPSGESTTDPQGLDIISALVDITIRAFDVSALIPRAPTLSYTVVINDILNLINFCFEFNTPNKCQGFLLTLLEPPAGLTLPQHVDKVLVPLLQNPALKTLFAVQHLDYGTDPFKFFSVATVKTYANTMMVLKPHELVAAAELEGVGCRGVCAECASLKAFFRGDSPLIDFSRAQKTRYHLESHLHSTSPWGVTWETLKLGSPHTLRIKKPAWMSADTLARSTQRGMALLAEFGDAEAQRRFLGADFDWILAKISPPKKARLRQPV</sequence>
<name>A0AAD6YFI0_9AGAR</name>
<dbReference type="Proteomes" id="UP001219525">
    <property type="component" value="Unassembled WGS sequence"/>
</dbReference>
<feature type="region of interest" description="Disordered" evidence="1">
    <location>
        <begin position="1"/>
        <end position="53"/>
    </location>
</feature>
<gene>
    <name evidence="2" type="ORF">GGX14DRAFT_451009</name>
</gene>
<evidence type="ECO:0000313" key="3">
    <source>
        <dbReference type="Proteomes" id="UP001219525"/>
    </source>
</evidence>
<keyword evidence="3" id="KW-1185">Reference proteome</keyword>
<dbReference type="AlphaFoldDB" id="A0AAD6YFI0"/>
<dbReference type="PANTHER" id="PTHR33099:SF7">
    <property type="entry name" value="MYND-TYPE DOMAIN-CONTAINING PROTEIN"/>
    <property type="match status" value="1"/>
</dbReference>
<reference evidence="2" key="1">
    <citation type="submission" date="2023-03" db="EMBL/GenBank/DDBJ databases">
        <title>Massive genome expansion in bonnet fungi (Mycena s.s.) driven by repeated elements and novel gene families across ecological guilds.</title>
        <authorList>
            <consortium name="Lawrence Berkeley National Laboratory"/>
            <person name="Harder C.B."/>
            <person name="Miyauchi S."/>
            <person name="Viragh M."/>
            <person name="Kuo A."/>
            <person name="Thoen E."/>
            <person name="Andreopoulos B."/>
            <person name="Lu D."/>
            <person name="Skrede I."/>
            <person name="Drula E."/>
            <person name="Henrissat B."/>
            <person name="Morin E."/>
            <person name="Kohler A."/>
            <person name="Barry K."/>
            <person name="LaButti K."/>
            <person name="Morin E."/>
            <person name="Salamov A."/>
            <person name="Lipzen A."/>
            <person name="Mereny Z."/>
            <person name="Hegedus B."/>
            <person name="Baldrian P."/>
            <person name="Stursova M."/>
            <person name="Weitz H."/>
            <person name="Taylor A."/>
            <person name="Grigoriev I.V."/>
            <person name="Nagy L.G."/>
            <person name="Martin F."/>
            <person name="Kauserud H."/>
        </authorList>
    </citation>
    <scope>NUCLEOTIDE SEQUENCE</scope>
    <source>
        <strain evidence="2">9144</strain>
    </source>
</reference>
<comment type="caution">
    <text evidence="2">The sequence shown here is derived from an EMBL/GenBank/DDBJ whole genome shotgun (WGS) entry which is preliminary data.</text>
</comment>
<evidence type="ECO:0000313" key="2">
    <source>
        <dbReference type="EMBL" id="KAJ7210530.1"/>
    </source>
</evidence>
<organism evidence="2 3">
    <name type="scientific">Mycena pura</name>
    <dbReference type="NCBI Taxonomy" id="153505"/>
    <lineage>
        <taxon>Eukaryota</taxon>
        <taxon>Fungi</taxon>
        <taxon>Dikarya</taxon>
        <taxon>Basidiomycota</taxon>
        <taxon>Agaricomycotina</taxon>
        <taxon>Agaricomycetes</taxon>
        <taxon>Agaricomycetidae</taxon>
        <taxon>Agaricales</taxon>
        <taxon>Marasmiineae</taxon>
        <taxon>Mycenaceae</taxon>
        <taxon>Mycena</taxon>
    </lineage>
</organism>
<proteinExistence type="predicted"/>
<accession>A0AAD6YFI0</accession>
<protein>
    <submittedName>
        <fullName evidence="2">Uncharacterized protein</fullName>
    </submittedName>
</protein>
<feature type="compositionally biased region" description="Acidic residues" evidence="1">
    <location>
        <begin position="12"/>
        <end position="24"/>
    </location>
</feature>